<sequence length="106" mass="12074">MCGSGPVLRIEWHPEAVEELIALSEPDQRRIRKALHELAGIDDARKRLVPYSGNLKGFWKLRCGDFRLVCELTRRGGQVVLIIHLAHRSRVYSKRGTRTVRSRSAG</sequence>
<accession>A0A4P6UYR7</accession>
<dbReference type="GeneID" id="301049091"/>
<keyword evidence="3" id="KW-1185">Reference proteome</keyword>
<dbReference type="RefSeq" id="WP_131615057.1">
    <property type="nucleotide sequence ID" value="NZ_CP036532.1"/>
</dbReference>
<reference evidence="2 3" key="1">
    <citation type="journal article" date="2017" name="Int. J. Syst. Evol. Microbiol.">
        <title>Roseitalea porphyridii gen. nov., sp. nov., isolated from a red alga, and reclassification of Hoeflea suaedae Chung et al. 2013 as Pseudohoeflea suaedae gen. nov., comb. nov.</title>
        <authorList>
            <person name="Hyeon J.W."/>
            <person name="Jeong S.E."/>
            <person name="Baek K."/>
            <person name="Jeon C.O."/>
        </authorList>
    </citation>
    <scope>NUCLEOTIDE SEQUENCE [LARGE SCALE GENOMIC DNA]</scope>
    <source>
        <strain evidence="2 3">MA7-20</strain>
    </source>
</reference>
<dbReference type="SUPFAM" id="SSF143011">
    <property type="entry name" value="RelE-like"/>
    <property type="match status" value="1"/>
</dbReference>
<dbReference type="EMBL" id="CP036532">
    <property type="protein sequence ID" value="QBK29356.1"/>
    <property type="molecule type" value="Genomic_DNA"/>
</dbReference>
<protein>
    <submittedName>
        <fullName evidence="2">Type II toxin-antitoxin system RelE/ParE family toxin</fullName>
    </submittedName>
</protein>
<dbReference type="Pfam" id="PF05016">
    <property type="entry name" value="ParE_toxin"/>
    <property type="match status" value="1"/>
</dbReference>
<evidence type="ECO:0000313" key="3">
    <source>
        <dbReference type="Proteomes" id="UP000293719"/>
    </source>
</evidence>
<gene>
    <name evidence="2" type="ORF">E0E05_01345</name>
</gene>
<organism evidence="2 3">
    <name type="scientific">Roseitalea porphyridii</name>
    <dbReference type="NCBI Taxonomy" id="1852022"/>
    <lineage>
        <taxon>Bacteria</taxon>
        <taxon>Pseudomonadati</taxon>
        <taxon>Pseudomonadota</taxon>
        <taxon>Alphaproteobacteria</taxon>
        <taxon>Hyphomicrobiales</taxon>
        <taxon>Ahrensiaceae</taxon>
        <taxon>Roseitalea</taxon>
    </lineage>
</organism>
<evidence type="ECO:0000256" key="1">
    <source>
        <dbReference type="ARBA" id="ARBA00022649"/>
    </source>
</evidence>
<dbReference type="InterPro" id="IPR035093">
    <property type="entry name" value="RelE/ParE_toxin_dom_sf"/>
</dbReference>
<proteinExistence type="predicted"/>
<dbReference type="KEGG" id="rpod:E0E05_01345"/>
<dbReference type="Proteomes" id="UP000293719">
    <property type="component" value="Chromosome"/>
</dbReference>
<evidence type="ECO:0000313" key="2">
    <source>
        <dbReference type="EMBL" id="QBK29356.1"/>
    </source>
</evidence>
<dbReference type="InterPro" id="IPR007712">
    <property type="entry name" value="RelE/ParE_toxin"/>
</dbReference>
<keyword evidence="1" id="KW-1277">Toxin-antitoxin system</keyword>
<dbReference type="AlphaFoldDB" id="A0A4P6UYR7"/>
<dbReference type="Gene3D" id="3.30.2310.20">
    <property type="entry name" value="RelE-like"/>
    <property type="match status" value="1"/>
</dbReference>
<name>A0A4P6UYR7_9HYPH</name>